<name>A0ABX7C481_9HYPH</name>
<organism evidence="9 10">
    <name type="scientific">Devosia rhizoryzae</name>
    <dbReference type="NCBI Taxonomy" id="2774137"/>
    <lineage>
        <taxon>Bacteria</taxon>
        <taxon>Pseudomonadati</taxon>
        <taxon>Pseudomonadota</taxon>
        <taxon>Alphaproteobacteria</taxon>
        <taxon>Hyphomicrobiales</taxon>
        <taxon>Devosiaceae</taxon>
        <taxon>Devosia</taxon>
    </lineage>
</organism>
<dbReference type="PROSITE" id="PS50113">
    <property type="entry name" value="PAC"/>
    <property type="match status" value="1"/>
</dbReference>
<keyword evidence="3 4" id="KW-0597">Phosphoprotein</keyword>
<dbReference type="PROSITE" id="PS50109">
    <property type="entry name" value="HIS_KIN"/>
    <property type="match status" value="1"/>
</dbReference>
<accession>A0ABX7C481</accession>
<dbReference type="Gene3D" id="2.10.70.100">
    <property type="match status" value="1"/>
</dbReference>
<feature type="domain" description="PAC" evidence="8">
    <location>
        <begin position="220"/>
        <end position="272"/>
    </location>
</feature>
<evidence type="ECO:0000256" key="3">
    <source>
        <dbReference type="ARBA" id="ARBA00022553"/>
    </source>
</evidence>
<dbReference type="InterPro" id="IPR001789">
    <property type="entry name" value="Sig_transdc_resp-reg_receiver"/>
</dbReference>
<evidence type="ECO:0000259" key="7">
    <source>
        <dbReference type="PROSITE" id="PS50112"/>
    </source>
</evidence>
<feature type="modified residue" description="4-aspartylphosphate" evidence="4">
    <location>
        <position position="617"/>
    </location>
</feature>
<dbReference type="Pfam" id="PF00072">
    <property type="entry name" value="Response_reg"/>
    <property type="match status" value="1"/>
</dbReference>
<dbReference type="InterPro" id="IPR000014">
    <property type="entry name" value="PAS"/>
</dbReference>
<feature type="domain" description="Histidine kinase" evidence="5">
    <location>
        <begin position="324"/>
        <end position="543"/>
    </location>
</feature>
<dbReference type="SMART" id="SM00387">
    <property type="entry name" value="HATPase_c"/>
    <property type="match status" value="1"/>
</dbReference>
<evidence type="ECO:0000259" key="8">
    <source>
        <dbReference type="PROSITE" id="PS50113"/>
    </source>
</evidence>
<evidence type="ECO:0000256" key="1">
    <source>
        <dbReference type="ARBA" id="ARBA00000085"/>
    </source>
</evidence>
<dbReference type="InterPro" id="IPR035965">
    <property type="entry name" value="PAS-like_dom_sf"/>
</dbReference>
<dbReference type="InterPro" id="IPR036890">
    <property type="entry name" value="HATPase_C_sf"/>
</dbReference>
<dbReference type="InterPro" id="IPR001610">
    <property type="entry name" value="PAC"/>
</dbReference>
<dbReference type="PROSITE" id="PS50110">
    <property type="entry name" value="RESPONSE_REGULATORY"/>
    <property type="match status" value="1"/>
</dbReference>
<dbReference type="PRINTS" id="PR00344">
    <property type="entry name" value="BCTRLSENSOR"/>
</dbReference>
<dbReference type="EC" id="2.7.13.3" evidence="2"/>
<evidence type="ECO:0000256" key="2">
    <source>
        <dbReference type="ARBA" id="ARBA00012438"/>
    </source>
</evidence>
<dbReference type="Proteomes" id="UP000595857">
    <property type="component" value="Chromosome"/>
</dbReference>
<dbReference type="PROSITE" id="PS50112">
    <property type="entry name" value="PAS"/>
    <property type="match status" value="1"/>
</dbReference>
<sequence>MTRSPHALILAPRGRDASVATSLLAGAGIDCLAVPDLGTLVSRLGDDISMVVVTEEELATTDLRPFSTWLKSQPAWSDLPIVVLTHAGMGPERNPLAARLLEVLGNVTFLERPFRPTTFASITGAANAARRRQYDARSRMNELAESQERLKTALLAGNLGTWELDLERMQLDASPTCKATFGRSPDDPFEYHDLISSIHPDDTGRMQAAVQRTVEQGEDYRIEYRTIWPDGTHHWAEIHGRRLLDTSGRPHRIVGVSSDITNRKALEQQLLAVNESLERRVTERTAALQEAHQLAIKEVEQREKAEAQLLQAQKVESIGQLTGGVAHDFNNLLMAVLGNLEVLRRHVGDDARATRLIEGALEGAKRGATLTQRLLAFARRQDLAVSRHDLGQLIQGLSPLMQQSAAANVEIMIEPVPSSIFVDVDSNQFELAILNLVVNARDAMPDGGAITIDIARVELEAGEADLPAGGYARLRVTDTGNGMDAETLRRAVEPFFSTKGLGKGTGLGLSMIHGLVLQLGGAFTLESKVGTGTTATILLPIAEADHPAMNLDEPVVPQMPAAAAAARILVVDDDALIAMSTAGMIEDLGHTVIEAMSGKAALDIIGSDQSIDLMITDFSMPRMSGAELIQKVRLIKPELPIILASGYAEFPEDIDLSGVGRLAKPFNQQQLTDGINAALRSSV</sequence>
<evidence type="ECO:0000259" key="5">
    <source>
        <dbReference type="PROSITE" id="PS50109"/>
    </source>
</evidence>
<reference evidence="9 10" key="1">
    <citation type="submission" date="2021-01" db="EMBL/GenBank/DDBJ databases">
        <title>Genome seq and assembly of Devosia sp. LEGU1.</title>
        <authorList>
            <person name="Chhetri G."/>
        </authorList>
    </citation>
    <scope>NUCLEOTIDE SEQUENCE [LARGE SCALE GENOMIC DNA]</scope>
    <source>
        <strain evidence="9 10">LEGU1</strain>
    </source>
</reference>
<dbReference type="EMBL" id="CP068046">
    <property type="protein sequence ID" value="QQR38049.1"/>
    <property type="molecule type" value="Genomic_DNA"/>
</dbReference>
<dbReference type="CDD" id="cd00130">
    <property type="entry name" value="PAS"/>
    <property type="match status" value="1"/>
</dbReference>
<comment type="catalytic activity">
    <reaction evidence="1">
        <text>ATP + protein L-histidine = ADP + protein N-phospho-L-histidine.</text>
        <dbReference type="EC" id="2.7.13.3"/>
    </reaction>
</comment>
<evidence type="ECO:0000313" key="9">
    <source>
        <dbReference type="EMBL" id="QQR38049.1"/>
    </source>
</evidence>
<dbReference type="Pfam" id="PF02518">
    <property type="entry name" value="HATPase_c"/>
    <property type="match status" value="1"/>
</dbReference>
<dbReference type="Gene3D" id="1.10.287.130">
    <property type="match status" value="1"/>
</dbReference>
<dbReference type="SMART" id="SM00091">
    <property type="entry name" value="PAS"/>
    <property type="match status" value="1"/>
</dbReference>
<feature type="domain" description="Response regulatory" evidence="6">
    <location>
        <begin position="567"/>
        <end position="679"/>
    </location>
</feature>
<dbReference type="InterPro" id="IPR004358">
    <property type="entry name" value="Sig_transdc_His_kin-like_C"/>
</dbReference>
<feature type="domain" description="PAS" evidence="7">
    <location>
        <begin position="146"/>
        <end position="217"/>
    </location>
</feature>
<protein>
    <recommendedName>
        <fullName evidence="2">histidine kinase</fullName>
        <ecNumber evidence="2">2.7.13.3</ecNumber>
    </recommendedName>
</protein>
<keyword evidence="10" id="KW-1185">Reference proteome</keyword>
<dbReference type="SUPFAM" id="SSF47384">
    <property type="entry name" value="Homodimeric domain of signal transducing histidine kinase"/>
    <property type="match status" value="1"/>
</dbReference>
<dbReference type="SMART" id="SM00448">
    <property type="entry name" value="REC"/>
    <property type="match status" value="1"/>
</dbReference>
<dbReference type="Gene3D" id="3.30.450.20">
    <property type="entry name" value="PAS domain"/>
    <property type="match status" value="1"/>
</dbReference>
<dbReference type="PANTHER" id="PTHR43065">
    <property type="entry name" value="SENSOR HISTIDINE KINASE"/>
    <property type="match status" value="1"/>
</dbReference>
<dbReference type="Gene3D" id="3.40.50.2300">
    <property type="match status" value="1"/>
</dbReference>
<dbReference type="InterPro" id="IPR003661">
    <property type="entry name" value="HisK_dim/P_dom"/>
</dbReference>
<dbReference type="Gene3D" id="3.30.565.10">
    <property type="entry name" value="Histidine kinase-like ATPase, C-terminal domain"/>
    <property type="match status" value="1"/>
</dbReference>
<dbReference type="InterPro" id="IPR011006">
    <property type="entry name" value="CheY-like_superfamily"/>
</dbReference>
<dbReference type="InterPro" id="IPR036097">
    <property type="entry name" value="HisK_dim/P_sf"/>
</dbReference>
<dbReference type="InterPro" id="IPR003594">
    <property type="entry name" value="HATPase_dom"/>
</dbReference>
<dbReference type="SMART" id="SM00388">
    <property type="entry name" value="HisKA"/>
    <property type="match status" value="1"/>
</dbReference>
<dbReference type="PANTHER" id="PTHR43065:SF42">
    <property type="entry name" value="TWO-COMPONENT SENSOR PPRA"/>
    <property type="match status" value="1"/>
</dbReference>
<evidence type="ECO:0000313" key="10">
    <source>
        <dbReference type="Proteomes" id="UP000595857"/>
    </source>
</evidence>
<evidence type="ECO:0000259" key="6">
    <source>
        <dbReference type="PROSITE" id="PS50110"/>
    </source>
</evidence>
<dbReference type="Pfam" id="PF08447">
    <property type="entry name" value="PAS_3"/>
    <property type="match status" value="1"/>
</dbReference>
<dbReference type="SUPFAM" id="SSF55874">
    <property type="entry name" value="ATPase domain of HSP90 chaperone/DNA topoisomerase II/histidine kinase"/>
    <property type="match status" value="1"/>
</dbReference>
<evidence type="ECO:0000256" key="4">
    <source>
        <dbReference type="PROSITE-ProRule" id="PRU00169"/>
    </source>
</evidence>
<dbReference type="SUPFAM" id="SSF55785">
    <property type="entry name" value="PYP-like sensor domain (PAS domain)"/>
    <property type="match status" value="1"/>
</dbReference>
<dbReference type="InterPro" id="IPR000700">
    <property type="entry name" value="PAS-assoc_C"/>
</dbReference>
<dbReference type="SMART" id="SM00086">
    <property type="entry name" value="PAC"/>
    <property type="match status" value="1"/>
</dbReference>
<dbReference type="Pfam" id="PF00512">
    <property type="entry name" value="HisKA"/>
    <property type="match status" value="1"/>
</dbReference>
<dbReference type="InterPro" id="IPR005467">
    <property type="entry name" value="His_kinase_dom"/>
</dbReference>
<dbReference type="RefSeq" id="WP_201629910.1">
    <property type="nucleotide sequence ID" value="NZ_CP068046.1"/>
</dbReference>
<proteinExistence type="predicted"/>
<dbReference type="SUPFAM" id="SSF52172">
    <property type="entry name" value="CheY-like"/>
    <property type="match status" value="1"/>
</dbReference>
<dbReference type="NCBIfam" id="TIGR00229">
    <property type="entry name" value="sensory_box"/>
    <property type="match status" value="1"/>
</dbReference>
<gene>
    <name evidence="9" type="ORF">JI748_09585</name>
</gene>
<dbReference type="InterPro" id="IPR013655">
    <property type="entry name" value="PAS_fold_3"/>
</dbReference>